<keyword evidence="2" id="KW-0732">Signal</keyword>
<keyword evidence="4" id="KW-1185">Reference proteome</keyword>
<dbReference type="RefSeq" id="WP_011056127.1">
    <property type="nucleotide sequence ID" value="NC_004113.1"/>
</dbReference>
<dbReference type="KEGG" id="tel:tsr0272"/>
<feature type="region of interest" description="Disordered" evidence="1">
    <location>
        <begin position="39"/>
        <end position="68"/>
    </location>
</feature>
<accession>Q8DM51</accession>
<evidence type="ECO:0000313" key="3">
    <source>
        <dbReference type="EMBL" id="BAC07825.1"/>
    </source>
</evidence>
<protein>
    <submittedName>
        <fullName evidence="3">Tsr0272 protein</fullName>
    </submittedName>
</protein>
<dbReference type="Proteomes" id="UP000000440">
    <property type="component" value="Chromosome"/>
</dbReference>
<evidence type="ECO:0000313" key="4">
    <source>
        <dbReference type="Proteomes" id="UP000000440"/>
    </source>
</evidence>
<dbReference type="AlphaFoldDB" id="Q8DM51"/>
<reference evidence="3 4" key="1">
    <citation type="journal article" date="2002" name="DNA Res.">
        <title>Complete genome structure of the thermophilic cyanobacterium Thermosynechococcus elongatus BP-1.</title>
        <authorList>
            <person name="Nakamura Y."/>
            <person name="Kaneko T."/>
            <person name="Sato S."/>
            <person name="Ikeuchi M."/>
            <person name="Katoh H."/>
            <person name="Sasamoto S."/>
            <person name="Watanabe A."/>
            <person name="Iriguchi M."/>
            <person name="Kawashima K."/>
            <person name="Kimura T."/>
            <person name="Kishida Y."/>
            <person name="Kiyokawa C."/>
            <person name="Kohara M."/>
            <person name="Matsumoto M."/>
            <person name="Matsuno A."/>
            <person name="Nakazaki N."/>
            <person name="Shimpo S."/>
            <person name="Sugimoto M."/>
            <person name="Takeuchi C."/>
            <person name="Yamada M."/>
            <person name="Tabata S."/>
        </authorList>
    </citation>
    <scope>NUCLEOTIDE SEQUENCE [LARGE SCALE GENOMIC DNA]</scope>
    <source>
        <strain evidence="4">IAM M-273 / NIES-2133 / BP-1</strain>
    </source>
</reference>
<name>Q8DM51_THEVB</name>
<evidence type="ECO:0000256" key="1">
    <source>
        <dbReference type="SAM" id="MobiDB-lite"/>
    </source>
</evidence>
<feature type="chain" id="PRO_5004304790" evidence="2">
    <location>
        <begin position="23"/>
        <end position="68"/>
    </location>
</feature>
<proteinExistence type="predicted"/>
<dbReference type="EMBL" id="BA000039">
    <property type="protein sequence ID" value="BAC07825.1"/>
    <property type="molecule type" value="Genomic_DNA"/>
</dbReference>
<sequence length="68" mass="7008">MSKTLSVVGLSPLMGLTTLSLAATTTASMNVNGELDGGCQRVDVVPSPPSQPVYGVPPPQSNQCMGYR</sequence>
<dbReference type="STRING" id="197221.gene:10746855"/>
<dbReference type="EnsemblBacteria" id="BAC07825">
    <property type="protein sequence ID" value="BAC07825"/>
    <property type="gene ID" value="BAC07825"/>
</dbReference>
<evidence type="ECO:0000256" key="2">
    <source>
        <dbReference type="SAM" id="SignalP"/>
    </source>
</evidence>
<feature type="compositionally biased region" description="Pro residues" evidence="1">
    <location>
        <begin position="46"/>
        <end position="60"/>
    </location>
</feature>
<organism evidence="3 4">
    <name type="scientific">Thermosynechococcus vestitus (strain NIES-2133 / IAM M-273 / BP-1)</name>
    <dbReference type="NCBI Taxonomy" id="197221"/>
    <lineage>
        <taxon>Bacteria</taxon>
        <taxon>Bacillati</taxon>
        <taxon>Cyanobacteriota</taxon>
        <taxon>Cyanophyceae</taxon>
        <taxon>Acaryochloridales</taxon>
        <taxon>Thermosynechococcaceae</taxon>
        <taxon>Thermosynechococcus</taxon>
    </lineage>
</organism>
<gene>
    <name evidence="3" type="ordered locus">tsr0272</name>
</gene>
<feature type="signal peptide" evidence="2">
    <location>
        <begin position="1"/>
        <end position="22"/>
    </location>
</feature>